<protein>
    <submittedName>
        <fullName evidence="2">Uncharacterized protein</fullName>
    </submittedName>
</protein>
<name>A0A133KDL0_9FIRM</name>
<comment type="caution">
    <text evidence="2">The sequence shown here is derived from an EMBL/GenBank/DDBJ whole genome shotgun (WGS) entry which is preliminary data.</text>
</comment>
<feature type="transmembrane region" description="Helical" evidence="1">
    <location>
        <begin position="83"/>
        <end position="103"/>
    </location>
</feature>
<keyword evidence="1" id="KW-1133">Transmembrane helix</keyword>
<proteinExistence type="predicted"/>
<gene>
    <name evidence="2" type="ORF">HMPREF3200_01129</name>
</gene>
<feature type="transmembrane region" description="Helical" evidence="1">
    <location>
        <begin position="34"/>
        <end position="56"/>
    </location>
</feature>
<keyword evidence="1" id="KW-0812">Transmembrane</keyword>
<dbReference type="EMBL" id="LRPM01000046">
    <property type="protein sequence ID" value="KWZ77658.1"/>
    <property type="molecule type" value="Genomic_DNA"/>
</dbReference>
<accession>A0A133KDL0</accession>
<keyword evidence="1" id="KW-0472">Membrane</keyword>
<feature type="transmembrane region" description="Helical" evidence="1">
    <location>
        <begin position="109"/>
        <end position="131"/>
    </location>
</feature>
<dbReference type="PATRIC" id="fig|33036.3.peg.1118"/>
<evidence type="ECO:0000256" key="1">
    <source>
        <dbReference type="SAM" id="Phobius"/>
    </source>
</evidence>
<keyword evidence="3" id="KW-1185">Reference proteome</keyword>
<sequence>MKVKRESLFLIGGIVWMLAGFNVARLGFISYKLVGLKLVSILLSLVIFIIFMNIFYKLNKKHEMRILSFKENRPFWNFFDKKSYIIMITMMAFGIGIRVLNLVTESFVAFFYTGLGCALFVAGLVFIKFFIDNILRN</sequence>
<feature type="transmembrane region" description="Helical" evidence="1">
    <location>
        <begin position="7"/>
        <end position="28"/>
    </location>
</feature>
<evidence type="ECO:0000313" key="2">
    <source>
        <dbReference type="EMBL" id="KWZ77658.1"/>
    </source>
</evidence>
<evidence type="ECO:0000313" key="3">
    <source>
        <dbReference type="Proteomes" id="UP000070383"/>
    </source>
</evidence>
<organism evidence="2 3">
    <name type="scientific">Anaerococcus tetradius</name>
    <dbReference type="NCBI Taxonomy" id="33036"/>
    <lineage>
        <taxon>Bacteria</taxon>
        <taxon>Bacillati</taxon>
        <taxon>Bacillota</taxon>
        <taxon>Tissierellia</taxon>
        <taxon>Tissierellales</taxon>
        <taxon>Peptoniphilaceae</taxon>
        <taxon>Anaerococcus</taxon>
    </lineage>
</organism>
<reference evidence="3" key="1">
    <citation type="submission" date="2016-01" db="EMBL/GenBank/DDBJ databases">
        <authorList>
            <person name="Mitreva M."/>
            <person name="Pepin K.H."/>
            <person name="Mihindukulasuriya K.A."/>
            <person name="Fulton R."/>
            <person name="Fronick C."/>
            <person name="O'Laughlin M."/>
            <person name="Miner T."/>
            <person name="Herter B."/>
            <person name="Rosa B.A."/>
            <person name="Cordes M."/>
            <person name="Tomlinson C."/>
            <person name="Wollam A."/>
            <person name="Palsikar V.B."/>
            <person name="Mardis E.R."/>
            <person name="Wilson R.K."/>
        </authorList>
    </citation>
    <scope>NUCLEOTIDE SEQUENCE [LARGE SCALE GENOMIC DNA]</scope>
    <source>
        <strain evidence="3">MJR8151</strain>
    </source>
</reference>
<dbReference type="OrthoDB" id="1097929at2"/>
<dbReference type="Proteomes" id="UP000070383">
    <property type="component" value="Unassembled WGS sequence"/>
</dbReference>
<dbReference type="STRING" id="33036.HMPREF3200_01129"/>
<dbReference type="RefSeq" id="WP_004835827.1">
    <property type="nucleotide sequence ID" value="NZ_CAMPUE010000001.1"/>
</dbReference>
<dbReference type="AlphaFoldDB" id="A0A133KDL0"/>